<dbReference type="EMBL" id="FOZG01000003">
    <property type="protein sequence ID" value="SFS11466.1"/>
    <property type="molecule type" value="Genomic_DNA"/>
</dbReference>
<accession>A0A1I6M6Y8</accession>
<feature type="domain" description="Aspartyl/asparaginy/proline hydroxylase" evidence="4">
    <location>
        <begin position="194"/>
        <end position="356"/>
    </location>
</feature>
<reference evidence="5 6" key="1">
    <citation type="submission" date="2016-10" db="EMBL/GenBank/DDBJ databases">
        <authorList>
            <person name="de Groot N.N."/>
        </authorList>
    </citation>
    <scope>NUCLEOTIDE SEQUENCE [LARGE SCALE GENOMIC DNA]</scope>
    <source>
        <strain evidence="5 6">S5-249</strain>
    </source>
</reference>
<gene>
    <name evidence="5" type="ORF">SAMN05192580_3586</name>
</gene>
<dbReference type="Gene3D" id="1.25.40.10">
    <property type="entry name" value="Tetratricopeptide repeat domain"/>
    <property type="match status" value="1"/>
</dbReference>
<dbReference type="RefSeq" id="WP_165611356.1">
    <property type="nucleotide sequence ID" value="NZ_FOZG01000003.1"/>
</dbReference>
<evidence type="ECO:0000259" key="4">
    <source>
        <dbReference type="Pfam" id="PF05118"/>
    </source>
</evidence>
<dbReference type="GO" id="GO:0016020">
    <property type="term" value="C:membrane"/>
    <property type="evidence" value="ECO:0007669"/>
    <property type="project" value="TreeGrafter"/>
</dbReference>
<keyword evidence="6" id="KW-1185">Reference proteome</keyword>
<dbReference type="Pfam" id="PF05118">
    <property type="entry name" value="Asp_Arg_Hydrox"/>
    <property type="match status" value="1"/>
</dbReference>
<proteinExistence type="inferred from homology"/>
<dbReference type="AlphaFoldDB" id="A0A1I6M6Y8"/>
<evidence type="ECO:0000256" key="3">
    <source>
        <dbReference type="ARBA" id="ARBA00023002"/>
    </source>
</evidence>
<dbReference type="PANTHER" id="PTHR46332">
    <property type="entry name" value="ASPARTATE BETA-HYDROXYLASE DOMAIN-CONTAINING PROTEIN 2"/>
    <property type="match status" value="1"/>
</dbReference>
<dbReference type="STRING" id="1166337.SAMN05192580_3586"/>
<dbReference type="Proteomes" id="UP000198824">
    <property type="component" value="Unassembled WGS sequence"/>
</dbReference>
<keyword evidence="3" id="KW-0560">Oxidoreductase</keyword>
<dbReference type="InterPro" id="IPR051821">
    <property type="entry name" value="Asp/Asn_beta-hydroxylase"/>
</dbReference>
<evidence type="ECO:0000256" key="2">
    <source>
        <dbReference type="ARBA" id="ARBA00022964"/>
    </source>
</evidence>
<dbReference type="SUPFAM" id="SSF51197">
    <property type="entry name" value="Clavaminate synthase-like"/>
    <property type="match status" value="1"/>
</dbReference>
<evidence type="ECO:0000256" key="1">
    <source>
        <dbReference type="ARBA" id="ARBA00007730"/>
    </source>
</evidence>
<keyword evidence="2" id="KW-0223">Dioxygenase</keyword>
<dbReference type="InterPro" id="IPR027443">
    <property type="entry name" value="IPNS-like_sf"/>
</dbReference>
<evidence type="ECO:0000313" key="6">
    <source>
        <dbReference type="Proteomes" id="UP000198824"/>
    </source>
</evidence>
<dbReference type="GO" id="GO:0051213">
    <property type="term" value="F:dioxygenase activity"/>
    <property type="evidence" value="ECO:0007669"/>
    <property type="project" value="UniProtKB-KW"/>
</dbReference>
<sequence length="386" mass="41801">MSDDFQTGVDALRRGDGASAREAFLAMEAAGASTHQSRLLLAQASAMTGDDGTANAALDRILAEEPGNLYALVMRGDLLMRAENPRAAVPWYQAALAHAPRFASLPPDLIETLRRAERVVAQVEQDFRAHVDAALSRDGIDPAKAGTRFAEALEILAGNAPVHVQQPTNFYYPRLPAIPFFARSAFDWVPALEAKAPAIREELQALLADEGALTPYVAAEADRPAKQHSLMGDPRWSAFHLLRGGEPVAGNAERCPVTMAALEALPLPRIPGRSPIALFSVLRAGTHIPPHHGLLNTRLICHLPLIVPNGCRLRVGNHARTVQQDRVLIFDDTIEHEAWNDGDATRVVLLFEIWRPDLTAEERAALTSLFGTISAYAPSTEDQAGA</sequence>
<dbReference type="InterPro" id="IPR007803">
    <property type="entry name" value="Asp/Arg/Pro-Hydrxlase"/>
</dbReference>
<name>A0A1I6M6Y8_9SPHN</name>
<protein>
    <submittedName>
        <fullName evidence="5">Aspartyl/Asparaginyl beta-hydroxylase</fullName>
    </submittedName>
</protein>
<dbReference type="Gene3D" id="2.60.120.330">
    <property type="entry name" value="B-lactam Antibiotic, Isopenicillin N Synthase, Chain"/>
    <property type="match status" value="1"/>
</dbReference>
<dbReference type="SUPFAM" id="SSF48452">
    <property type="entry name" value="TPR-like"/>
    <property type="match status" value="1"/>
</dbReference>
<comment type="similarity">
    <text evidence="1">Belongs to the aspartyl/asparaginyl beta-hydroxylase family.</text>
</comment>
<dbReference type="InterPro" id="IPR011990">
    <property type="entry name" value="TPR-like_helical_dom_sf"/>
</dbReference>
<organism evidence="5 6">
    <name type="scientific">Sphingomonas jatrophae</name>
    <dbReference type="NCBI Taxonomy" id="1166337"/>
    <lineage>
        <taxon>Bacteria</taxon>
        <taxon>Pseudomonadati</taxon>
        <taxon>Pseudomonadota</taxon>
        <taxon>Alphaproteobacteria</taxon>
        <taxon>Sphingomonadales</taxon>
        <taxon>Sphingomonadaceae</taxon>
        <taxon>Sphingomonas</taxon>
    </lineage>
</organism>
<evidence type="ECO:0000313" key="5">
    <source>
        <dbReference type="EMBL" id="SFS11466.1"/>
    </source>
</evidence>
<dbReference type="PANTHER" id="PTHR46332:SF5">
    <property type="entry name" value="ASPARTATE BETA-HYDROXYLASE DOMAIN CONTAINING 2"/>
    <property type="match status" value="1"/>
</dbReference>